<protein>
    <submittedName>
        <fullName evidence="2">Chemotaxis protein CheZ</fullName>
    </submittedName>
</protein>
<dbReference type="RefSeq" id="WP_097151534.1">
    <property type="nucleotide sequence ID" value="NZ_OBEL01000001.1"/>
</dbReference>
<feature type="region of interest" description="Disordered" evidence="1">
    <location>
        <begin position="12"/>
        <end position="39"/>
    </location>
</feature>
<dbReference type="OrthoDB" id="5455460at2"/>
<evidence type="ECO:0000313" key="2">
    <source>
        <dbReference type="EMBL" id="SNZ05692.1"/>
    </source>
</evidence>
<sequence>MARANRPFRIEQILGETLPDQPVSASSSGSGVMSSDQHGQIMSELASLRRLIEPAQELNNSIVENYQSEMTEALKIKAEMDEIYSAIAETKREIATLHVNGLHSAEMNKVTDELDAIVHGTEQATEQILAAAEVIDENASKLSKTLTGEEDDWTHEISESVVSVFEACNFQDLTGQRITKVVNVLRFIEDRIVSMMEIWGGIDHFQEIEVDNPMEKTGDAALLNGPALQDEEGVASQDDIDALFD</sequence>
<name>A0A285N885_9HYPH</name>
<dbReference type="Pfam" id="PF04344">
    <property type="entry name" value="CheZ"/>
    <property type="match status" value="1"/>
</dbReference>
<keyword evidence="3" id="KW-1185">Reference proteome</keyword>
<dbReference type="GO" id="GO:0050920">
    <property type="term" value="P:regulation of chemotaxis"/>
    <property type="evidence" value="ECO:0007669"/>
    <property type="project" value="InterPro"/>
</dbReference>
<dbReference type="GO" id="GO:0009288">
    <property type="term" value="C:bacterial-type flagellum"/>
    <property type="evidence" value="ECO:0007669"/>
    <property type="project" value="InterPro"/>
</dbReference>
<dbReference type="AlphaFoldDB" id="A0A285N885"/>
<evidence type="ECO:0000256" key="1">
    <source>
        <dbReference type="SAM" id="MobiDB-lite"/>
    </source>
</evidence>
<dbReference type="SUPFAM" id="SSF75708">
    <property type="entry name" value="Chemotaxis phosphatase CheZ"/>
    <property type="match status" value="1"/>
</dbReference>
<evidence type="ECO:0000313" key="3">
    <source>
        <dbReference type="Proteomes" id="UP000219439"/>
    </source>
</evidence>
<organism evidence="2 3">
    <name type="scientific">Cohaesibacter gelatinilyticus</name>
    <dbReference type="NCBI Taxonomy" id="372072"/>
    <lineage>
        <taxon>Bacteria</taxon>
        <taxon>Pseudomonadati</taxon>
        <taxon>Pseudomonadota</taxon>
        <taxon>Alphaproteobacteria</taxon>
        <taxon>Hyphomicrobiales</taxon>
        <taxon>Cohaesibacteraceae</taxon>
    </lineage>
</organism>
<gene>
    <name evidence="2" type="ORF">SAMN06265368_0182</name>
</gene>
<accession>A0A285N885</accession>
<dbReference type="Proteomes" id="UP000219439">
    <property type="component" value="Unassembled WGS sequence"/>
</dbReference>
<feature type="compositionally biased region" description="Low complexity" evidence="1">
    <location>
        <begin position="23"/>
        <end position="35"/>
    </location>
</feature>
<dbReference type="GO" id="GO:0003824">
    <property type="term" value="F:catalytic activity"/>
    <property type="evidence" value="ECO:0007669"/>
    <property type="project" value="InterPro"/>
</dbReference>
<dbReference type="Gene3D" id="1.10.287.500">
    <property type="entry name" value="Helix hairpin bin"/>
    <property type="match status" value="1"/>
</dbReference>
<proteinExistence type="predicted"/>
<dbReference type="EMBL" id="OBEL01000001">
    <property type="protein sequence ID" value="SNZ05692.1"/>
    <property type="molecule type" value="Genomic_DNA"/>
</dbReference>
<reference evidence="2 3" key="1">
    <citation type="submission" date="2017-09" db="EMBL/GenBank/DDBJ databases">
        <authorList>
            <person name="Ehlers B."/>
            <person name="Leendertz F.H."/>
        </authorList>
    </citation>
    <scope>NUCLEOTIDE SEQUENCE [LARGE SCALE GENOMIC DNA]</scope>
    <source>
        <strain evidence="2 3">DSM 18289</strain>
    </source>
</reference>
<dbReference type="InterPro" id="IPR007439">
    <property type="entry name" value="Chemotax_Pase_CheZ"/>
</dbReference>